<evidence type="ECO:0000313" key="3">
    <source>
        <dbReference type="Proteomes" id="UP001175228"/>
    </source>
</evidence>
<organism evidence="2 3">
    <name type="scientific">Armillaria luteobubalina</name>
    <dbReference type="NCBI Taxonomy" id="153913"/>
    <lineage>
        <taxon>Eukaryota</taxon>
        <taxon>Fungi</taxon>
        <taxon>Dikarya</taxon>
        <taxon>Basidiomycota</taxon>
        <taxon>Agaricomycotina</taxon>
        <taxon>Agaricomycetes</taxon>
        <taxon>Agaricomycetidae</taxon>
        <taxon>Agaricales</taxon>
        <taxon>Marasmiineae</taxon>
        <taxon>Physalacriaceae</taxon>
        <taxon>Armillaria</taxon>
    </lineage>
</organism>
<dbReference type="AlphaFoldDB" id="A0AA39PTI1"/>
<evidence type="ECO:0000256" key="1">
    <source>
        <dbReference type="SAM" id="MobiDB-lite"/>
    </source>
</evidence>
<feature type="region of interest" description="Disordered" evidence="1">
    <location>
        <begin position="1"/>
        <end position="28"/>
    </location>
</feature>
<sequence>MFSIPCHMSRSNTSRYGHSRGQGKGYADNVPLKDEITDESFQSIFELVVGDIGPPIV</sequence>
<reference evidence="2" key="1">
    <citation type="submission" date="2023-06" db="EMBL/GenBank/DDBJ databases">
        <authorList>
            <consortium name="Lawrence Berkeley National Laboratory"/>
            <person name="Ahrendt S."/>
            <person name="Sahu N."/>
            <person name="Indic B."/>
            <person name="Wong-Bajracharya J."/>
            <person name="Merenyi Z."/>
            <person name="Ke H.-M."/>
            <person name="Monk M."/>
            <person name="Kocsube S."/>
            <person name="Drula E."/>
            <person name="Lipzen A."/>
            <person name="Balint B."/>
            <person name="Henrissat B."/>
            <person name="Andreopoulos B."/>
            <person name="Martin F.M."/>
            <person name="Harder C.B."/>
            <person name="Rigling D."/>
            <person name="Ford K.L."/>
            <person name="Foster G.D."/>
            <person name="Pangilinan J."/>
            <person name="Papanicolaou A."/>
            <person name="Barry K."/>
            <person name="LaButti K."/>
            <person name="Viragh M."/>
            <person name="Koriabine M."/>
            <person name="Yan M."/>
            <person name="Riley R."/>
            <person name="Champramary S."/>
            <person name="Plett K.L."/>
            <person name="Tsai I.J."/>
            <person name="Slot J."/>
            <person name="Sipos G."/>
            <person name="Plett J."/>
            <person name="Nagy L.G."/>
            <person name="Grigoriev I.V."/>
        </authorList>
    </citation>
    <scope>NUCLEOTIDE SEQUENCE</scope>
    <source>
        <strain evidence="2">HWK02</strain>
    </source>
</reference>
<comment type="caution">
    <text evidence="2">The sequence shown here is derived from an EMBL/GenBank/DDBJ whole genome shotgun (WGS) entry which is preliminary data.</text>
</comment>
<keyword evidence="3" id="KW-1185">Reference proteome</keyword>
<evidence type="ECO:0000313" key="2">
    <source>
        <dbReference type="EMBL" id="KAK0489785.1"/>
    </source>
</evidence>
<gene>
    <name evidence="2" type="ORF">EDD18DRAFT_1188329</name>
</gene>
<name>A0AA39PTI1_9AGAR</name>
<proteinExistence type="predicted"/>
<accession>A0AA39PTI1</accession>
<dbReference type="EMBL" id="JAUEPU010000036">
    <property type="protein sequence ID" value="KAK0489785.1"/>
    <property type="molecule type" value="Genomic_DNA"/>
</dbReference>
<protein>
    <submittedName>
        <fullName evidence="2">Uncharacterized protein</fullName>
    </submittedName>
</protein>
<dbReference type="Proteomes" id="UP001175228">
    <property type="component" value="Unassembled WGS sequence"/>
</dbReference>